<accession>A0A1F7UGX9</accession>
<dbReference type="Proteomes" id="UP000176604">
    <property type="component" value="Unassembled WGS sequence"/>
</dbReference>
<comment type="caution">
    <text evidence="2">The sequence shown here is derived from an EMBL/GenBank/DDBJ whole genome shotgun (WGS) entry which is preliminary data.</text>
</comment>
<feature type="transmembrane region" description="Helical" evidence="1">
    <location>
        <begin position="172"/>
        <end position="192"/>
    </location>
</feature>
<dbReference type="EMBL" id="MGEF01000057">
    <property type="protein sequence ID" value="OGL77525.1"/>
    <property type="molecule type" value="Genomic_DNA"/>
</dbReference>
<sequence>MTSVFNIDPAVSALIGKGAGVISFVEYFIYIAAILRGTTKPNRATWWVLTLVNVMIVASYWSSGARNTIWVAVSYVVGTLIIAILSIKYGEGKWERLDRVCLFGSVGSFLVWMILRSPFYALAVNVFIDFLALIPTVVKSYLRPWAEDKLAWTLTFVASVLNIFALESWDIAISLYPVYLLLINTIVALCLWRPRGRLSLNQ</sequence>
<feature type="transmembrane region" description="Helical" evidence="1">
    <location>
        <begin position="150"/>
        <end position="166"/>
    </location>
</feature>
<gene>
    <name evidence="2" type="ORF">A3J43_02775</name>
</gene>
<dbReference type="AlphaFoldDB" id="A0A1F7UGX9"/>
<feature type="transmembrane region" description="Helical" evidence="1">
    <location>
        <begin position="68"/>
        <end position="85"/>
    </location>
</feature>
<organism evidence="2 3">
    <name type="scientific">Candidatus Uhrbacteria bacterium RIFCSPHIGHO2_12_FULL_54_23</name>
    <dbReference type="NCBI Taxonomy" id="1802397"/>
    <lineage>
        <taxon>Bacteria</taxon>
        <taxon>Candidatus Uhriibacteriota</taxon>
    </lineage>
</organism>
<keyword evidence="1" id="KW-0472">Membrane</keyword>
<evidence type="ECO:0000256" key="1">
    <source>
        <dbReference type="SAM" id="Phobius"/>
    </source>
</evidence>
<dbReference type="STRING" id="1802397.A3J43_02775"/>
<feature type="transmembrane region" description="Helical" evidence="1">
    <location>
        <begin position="12"/>
        <end position="32"/>
    </location>
</feature>
<keyword evidence="1" id="KW-0812">Transmembrane</keyword>
<feature type="transmembrane region" description="Helical" evidence="1">
    <location>
        <begin position="97"/>
        <end position="114"/>
    </location>
</feature>
<protein>
    <submittedName>
        <fullName evidence="2">Uncharacterized protein</fullName>
    </submittedName>
</protein>
<feature type="transmembrane region" description="Helical" evidence="1">
    <location>
        <begin position="44"/>
        <end position="62"/>
    </location>
</feature>
<name>A0A1F7UGX9_9BACT</name>
<feature type="transmembrane region" description="Helical" evidence="1">
    <location>
        <begin position="120"/>
        <end position="138"/>
    </location>
</feature>
<reference evidence="2 3" key="1">
    <citation type="journal article" date="2016" name="Nat. Commun.">
        <title>Thousands of microbial genomes shed light on interconnected biogeochemical processes in an aquifer system.</title>
        <authorList>
            <person name="Anantharaman K."/>
            <person name="Brown C.T."/>
            <person name="Hug L.A."/>
            <person name="Sharon I."/>
            <person name="Castelle C.J."/>
            <person name="Probst A.J."/>
            <person name="Thomas B.C."/>
            <person name="Singh A."/>
            <person name="Wilkins M.J."/>
            <person name="Karaoz U."/>
            <person name="Brodie E.L."/>
            <person name="Williams K.H."/>
            <person name="Hubbard S.S."/>
            <person name="Banfield J.F."/>
        </authorList>
    </citation>
    <scope>NUCLEOTIDE SEQUENCE [LARGE SCALE GENOMIC DNA]</scope>
</reference>
<evidence type="ECO:0000313" key="2">
    <source>
        <dbReference type="EMBL" id="OGL77525.1"/>
    </source>
</evidence>
<keyword evidence="1" id="KW-1133">Transmembrane helix</keyword>
<proteinExistence type="predicted"/>
<evidence type="ECO:0000313" key="3">
    <source>
        <dbReference type="Proteomes" id="UP000176604"/>
    </source>
</evidence>